<gene>
    <name evidence="3" type="ORF">MUN87_13170</name>
</gene>
<evidence type="ECO:0000313" key="3">
    <source>
        <dbReference type="EMBL" id="UOQ83705.1"/>
    </source>
</evidence>
<protein>
    <submittedName>
        <fullName evidence="3">PH domain-containing protein</fullName>
    </submittedName>
</protein>
<proteinExistence type="predicted"/>
<organism evidence="3 4">
    <name type="scientific">Gracilibacillus salinarum</name>
    <dbReference type="NCBI Taxonomy" id="2932255"/>
    <lineage>
        <taxon>Bacteria</taxon>
        <taxon>Bacillati</taxon>
        <taxon>Bacillota</taxon>
        <taxon>Bacilli</taxon>
        <taxon>Bacillales</taxon>
        <taxon>Bacillaceae</taxon>
        <taxon>Gracilibacillus</taxon>
    </lineage>
</organism>
<keyword evidence="4" id="KW-1185">Reference proteome</keyword>
<dbReference type="EMBL" id="CP095071">
    <property type="protein sequence ID" value="UOQ83705.1"/>
    <property type="molecule type" value="Genomic_DNA"/>
</dbReference>
<evidence type="ECO:0000256" key="1">
    <source>
        <dbReference type="SAM" id="Phobius"/>
    </source>
</evidence>
<feature type="transmembrane region" description="Helical" evidence="1">
    <location>
        <begin position="51"/>
        <end position="69"/>
    </location>
</feature>
<keyword evidence="1" id="KW-1133">Transmembrane helix</keyword>
<dbReference type="Proteomes" id="UP000831537">
    <property type="component" value="Chromosome"/>
</dbReference>
<dbReference type="Pfam" id="PF03703">
    <property type="entry name" value="bPH_2"/>
    <property type="match status" value="1"/>
</dbReference>
<dbReference type="PANTHER" id="PTHR34473">
    <property type="entry name" value="UPF0699 TRANSMEMBRANE PROTEIN YDBS"/>
    <property type="match status" value="1"/>
</dbReference>
<reference evidence="3 4" key="1">
    <citation type="submission" date="2022-04" db="EMBL/GenBank/DDBJ databases">
        <title>Gracilibacillus sp. isolated from saltern.</title>
        <authorList>
            <person name="Won M."/>
            <person name="Lee C.-M."/>
            <person name="Woen H.-Y."/>
            <person name="Kwon S.-W."/>
        </authorList>
    </citation>
    <scope>NUCLEOTIDE SEQUENCE [LARGE SCALE GENOMIC DNA]</scope>
    <source>
        <strain evidence="3 4">SSPM10-3</strain>
    </source>
</reference>
<keyword evidence="1" id="KW-0812">Transmembrane</keyword>
<evidence type="ECO:0000313" key="4">
    <source>
        <dbReference type="Proteomes" id="UP000831537"/>
    </source>
</evidence>
<keyword evidence="1" id="KW-0472">Membrane</keyword>
<evidence type="ECO:0000259" key="2">
    <source>
        <dbReference type="Pfam" id="PF03703"/>
    </source>
</evidence>
<name>A0ABY4GI88_9BACI</name>
<feature type="domain" description="YdbS-like PH" evidence="2">
    <location>
        <begin position="75"/>
        <end position="151"/>
    </location>
</feature>
<sequence length="162" mass="18634">MEHVALENKLSPAFLKARLISESIANIIGFIVLIGLFWMKGYFNWPEWANWLVIGAFVIHCFGTVWSFIEPKFLYKSWGYQLDREFLQISHGILKKEWVTVPMAKVQSVTTSQGPIMKAYQLRGIKVETMGSSHSIPALDEQVALELRERLAEYAKLKDVEE</sequence>
<dbReference type="RefSeq" id="WP_244740797.1">
    <property type="nucleotide sequence ID" value="NZ_CP095071.1"/>
</dbReference>
<feature type="transmembrane region" description="Helical" evidence="1">
    <location>
        <begin position="19"/>
        <end position="39"/>
    </location>
</feature>
<dbReference type="InterPro" id="IPR005182">
    <property type="entry name" value="YdbS-like_PH"/>
</dbReference>
<dbReference type="PANTHER" id="PTHR34473:SF2">
    <property type="entry name" value="UPF0699 TRANSMEMBRANE PROTEIN YDBT"/>
    <property type="match status" value="1"/>
</dbReference>
<accession>A0ABY4GI88</accession>